<evidence type="ECO:0000256" key="7">
    <source>
        <dbReference type="ARBA" id="ARBA00023242"/>
    </source>
</evidence>
<gene>
    <name evidence="12" type="ORF">PECAL_1P00790</name>
    <name evidence="13" type="ORF">PECAL_5P00840</name>
</gene>
<evidence type="ECO:0000256" key="5">
    <source>
        <dbReference type="ARBA" id="ARBA00022839"/>
    </source>
</evidence>
<dbReference type="GO" id="GO:0046872">
    <property type="term" value="F:metal ion binding"/>
    <property type="evidence" value="ECO:0007669"/>
    <property type="project" value="UniProtKB-KW"/>
</dbReference>
<dbReference type="GO" id="GO:0008408">
    <property type="term" value="F:3'-5' exonuclease activity"/>
    <property type="evidence" value="ECO:0007669"/>
    <property type="project" value="InterPro"/>
</dbReference>
<comment type="caution">
    <text evidence="12">The sequence shown here is derived from an EMBL/GenBank/DDBJ whole genome shotgun (WGS) entry which is preliminary data.</text>
</comment>
<dbReference type="GO" id="GO:0003676">
    <property type="term" value="F:nucleic acid binding"/>
    <property type="evidence" value="ECO:0007669"/>
    <property type="project" value="InterPro"/>
</dbReference>
<dbReference type="OrthoDB" id="47557at2759"/>
<evidence type="ECO:0000256" key="3">
    <source>
        <dbReference type="ARBA" id="ARBA00022723"/>
    </source>
</evidence>
<proteinExistence type="predicted"/>
<keyword evidence="2" id="KW-0540">Nuclease</keyword>
<dbReference type="GO" id="GO:0005634">
    <property type="term" value="C:nucleus"/>
    <property type="evidence" value="ECO:0007669"/>
    <property type="project" value="UniProtKB-SubCell"/>
</dbReference>
<sequence>MLLRAAARRAPRRTQQRTFVVAARKQPQQARAYSSPKPPHLTSKTLPRGRIGFVNGIRQLQKSLLNGFDQRPTLSELLPPDASITDVDKEHIKNLPRFDAAEDAEVLLCASETGFDLGVKRLRKALQSGDSSLTLHGKELHCLGFDTERTPTFRLGQPEQPVACLQLASHDLVVLFLLKNMRHIPASLQDLLEDPGVLKVGVALSEDTNALSRHAPGLTVRGLVDLAPLAEARFPSLTRRGLRGLVASLGGRRLSKHQSTASWGQRTYTPAMIRYAANDALAGLFCFGRILGHDREDERKVA</sequence>
<dbReference type="EMBL" id="CAKKNE010000005">
    <property type="protein sequence ID" value="CAH0375555.1"/>
    <property type="molecule type" value="Genomic_DNA"/>
</dbReference>
<evidence type="ECO:0000256" key="8">
    <source>
        <dbReference type="ARBA" id="ARBA00040531"/>
    </source>
</evidence>
<comment type="subcellular location">
    <subcellularLocation>
        <location evidence="1">Nucleus</location>
    </subcellularLocation>
</comment>
<evidence type="ECO:0000256" key="9">
    <source>
        <dbReference type="ARBA" id="ARBA00042761"/>
    </source>
</evidence>
<evidence type="ECO:0000256" key="1">
    <source>
        <dbReference type="ARBA" id="ARBA00004123"/>
    </source>
</evidence>
<dbReference type="EMBL" id="CAKKNE010000001">
    <property type="protein sequence ID" value="CAH0363749.1"/>
    <property type="molecule type" value="Genomic_DNA"/>
</dbReference>
<accession>A0A8J2SAC9</accession>
<dbReference type="InterPro" id="IPR036397">
    <property type="entry name" value="RNaseH_sf"/>
</dbReference>
<keyword evidence="14" id="KW-1185">Reference proteome</keyword>
<dbReference type="Pfam" id="PF01612">
    <property type="entry name" value="DNA_pol_A_exo1"/>
    <property type="match status" value="1"/>
</dbReference>
<evidence type="ECO:0000259" key="11">
    <source>
        <dbReference type="Pfam" id="PF01612"/>
    </source>
</evidence>
<keyword evidence="5" id="KW-0269">Exonuclease</keyword>
<evidence type="ECO:0000256" key="10">
    <source>
        <dbReference type="SAM" id="MobiDB-lite"/>
    </source>
</evidence>
<dbReference type="InterPro" id="IPR051132">
    <property type="entry name" value="3-5_Exonuclease_domain"/>
</dbReference>
<reference evidence="12" key="1">
    <citation type="submission" date="2021-11" db="EMBL/GenBank/DDBJ databases">
        <authorList>
            <consortium name="Genoscope - CEA"/>
            <person name="William W."/>
        </authorList>
    </citation>
    <scope>NUCLEOTIDE SEQUENCE</scope>
</reference>
<name>A0A8J2SAC9_9STRA</name>
<feature type="region of interest" description="Disordered" evidence="10">
    <location>
        <begin position="24"/>
        <end position="47"/>
    </location>
</feature>
<dbReference type="SUPFAM" id="SSF53098">
    <property type="entry name" value="Ribonuclease H-like"/>
    <property type="match status" value="1"/>
</dbReference>
<dbReference type="AlphaFoldDB" id="A0A8J2SAC9"/>
<evidence type="ECO:0000256" key="2">
    <source>
        <dbReference type="ARBA" id="ARBA00022722"/>
    </source>
</evidence>
<organism evidence="12 14">
    <name type="scientific">Pelagomonas calceolata</name>
    <dbReference type="NCBI Taxonomy" id="35677"/>
    <lineage>
        <taxon>Eukaryota</taxon>
        <taxon>Sar</taxon>
        <taxon>Stramenopiles</taxon>
        <taxon>Ochrophyta</taxon>
        <taxon>Pelagophyceae</taxon>
        <taxon>Pelagomonadales</taxon>
        <taxon>Pelagomonadaceae</taxon>
        <taxon>Pelagomonas</taxon>
    </lineage>
</organism>
<dbReference type="PANTHER" id="PTHR13620">
    <property type="entry name" value="3-5 EXONUCLEASE"/>
    <property type="match status" value="1"/>
</dbReference>
<dbReference type="Proteomes" id="UP000789595">
    <property type="component" value="Unassembled WGS sequence"/>
</dbReference>
<keyword evidence="6" id="KW-0460">Magnesium</keyword>
<dbReference type="Gene3D" id="3.30.420.10">
    <property type="entry name" value="Ribonuclease H-like superfamily/Ribonuclease H"/>
    <property type="match status" value="1"/>
</dbReference>
<dbReference type="CDD" id="cd06141">
    <property type="entry name" value="WRN_exo"/>
    <property type="match status" value="1"/>
</dbReference>
<dbReference type="InterPro" id="IPR012337">
    <property type="entry name" value="RNaseH-like_sf"/>
</dbReference>
<keyword evidence="3" id="KW-0479">Metal-binding</keyword>
<evidence type="ECO:0000256" key="4">
    <source>
        <dbReference type="ARBA" id="ARBA00022801"/>
    </source>
</evidence>
<dbReference type="InterPro" id="IPR002562">
    <property type="entry name" value="3'-5'_exonuclease_dom"/>
</dbReference>
<evidence type="ECO:0000313" key="14">
    <source>
        <dbReference type="Proteomes" id="UP000789595"/>
    </source>
</evidence>
<evidence type="ECO:0000313" key="12">
    <source>
        <dbReference type="EMBL" id="CAH0363749.1"/>
    </source>
</evidence>
<dbReference type="PANTHER" id="PTHR13620:SF109">
    <property type="entry name" value="3'-5' EXONUCLEASE"/>
    <property type="match status" value="1"/>
</dbReference>
<protein>
    <recommendedName>
        <fullName evidence="8">3'-5' exonuclease</fullName>
    </recommendedName>
    <alternativeName>
        <fullName evidence="9">Werner Syndrome-like exonuclease</fullName>
    </alternativeName>
</protein>
<dbReference type="GO" id="GO:0006139">
    <property type="term" value="P:nucleobase-containing compound metabolic process"/>
    <property type="evidence" value="ECO:0007669"/>
    <property type="project" value="InterPro"/>
</dbReference>
<evidence type="ECO:0000256" key="6">
    <source>
        <dbReference type="ARBA" id="ARBA00022842"/>
    </source>
</evidence>
<keyword evidence="7" id="KW-0539">Nucleus</keyword>
<keyword evidence="4" id="KW-0378">Hydrolase</keyword>
<feature type="domain" description="3'-5' exonuclease" evidence="11">
    <location>
        <begin position="137"/>
        <end position="284"/>
    </location>
</feature>
<evidence type="ECO:0000313" key="13">
    <source>
        <dbReference type="EMBL" id="CAH0375555.1"/>
    </source>
</evidence>